<reference evidence="2 3" key="1">
    <citation type="submission" date="2021-07" db="EMBL/GenBank/DDBJ databases">
        <title>Paenibacillus radiodurans sp. nov., isolated from the southeastern edge of Tengger Desert.</title>
        <authorList>
            <person name="Zhang G."/>
        </authorList>
    </citation>
    <scope>NUCLEOTIDE SEQUENCE [LARGE SCALE GENOMIC DNA]</scope>
    <source>
        <strain evidence="2 3">DT7-4</strain>
    </source>
</reference>
<accession>A0ABS7D1C0</accession>
<feature type="compositionally biased region" description="Low complexity" evidence="1">
    <location>
        <begin position="42"/>
        <end position="56"/>
    </location>
</feature>
<dbReference type="Pfam" id="PF14151">
    <property type="entry name" value="YfhD"/>
    <property type="match status" value="1"/>
</dbReference>
<gene>
    <name evidence="2" type="ORF">K0T92_03120</name>
</gene>
<feature type="region of interest" description="Disordered" evidence="1">
    <location>
        <begin position="1"/>
        <end position="56"/>
    </location>
</feature>
<dbReference type="EMBL" id="JAHZIJ010000001">
    <property type="protein sequence ID" value="MBW7473734.1"/>
    <property type="molecule type" value="Genomic_DNA"/>
</dbReference>
<dbReference type="Proteomes" id="UP000812277">
    <property type="component" value="Unassembled WGS sequence"/>
</dbReference>
<comment type="caution">
    <text evidence="2">The sequence shown here is derived from an EMBL/GenBank/DDBJ whole genome shotgun (WGS) entry which is preliminary data.</text>
</comment>
<name>A0ABS7D1C0_9BACL</name>
<dbReference type="RefSeq" id="WP_219870940.1">
    <property type="nucleotide sequence ID" value="NZ_JAHZIJ010000001.1"/>
</dbReference>
<organism evidence="2 3">
    <name type="scientific">Paenibacillus oenotherae</name>
    <dbReference type="NCBI Taxonomy" id="1435645"/>
    <lineage>
        <taxon>Bacteria</taxon>
        <taxon>Bacillati</taxon>
        <taxon>Bacillota</taxon>
        <taxon>Bacilli</taxon>
        <taxon>Bacillales</taxon>
        <taxon>Paenibacillaceae</taxon>
        <taxon>Paenibacillus</taxon>
    </lineage>
</organism>
<keyword evidence="3" id="KW-1185">Reference proteome</keyword>
<evidence type="ECO:0000313" key="3">
    <source>
        <dbReference type="Proteomes" id="UP000812277"/>
    </source>
</evidence>
<protein>
    <submittedName>
        <fullName evidence="2">YfhD family protein</fullName>
    </submittedName>
</protein>
<proteinExistence type="predicted"/>
<feature type="compositionally biased region" description="Low complexity" evidence="1">
    <location>
        <begin position="1"/>
        <end position="15"/>
    </location>
</feature>
<sequence length="56" mass="6334">MTEQNLEKQNLQNQNFANLPAGQNEDVEFSEALADADDQQAQKRAAQADQNQQEQE</sequence>
<evidence type="ECO:0000256" key="1">
    <source>
        <dbReference type="SAM" id="MobiDB-lite"/>
    </source>
</evidence>
<feature type="compositionally biased region" description="Acidic residues" evidence="1">
    <location>
        <begin position="25"/>
        <end position="38"/>
    </location>
</feature>
<evidence type="ECO:0000313" key="2">
    <source>
        <dbReference type="EMBL" id="MBW7473734.1"/>
    </source>
</evidence>
<dbReference type="InterPro" id="IPR025435">
    <property type="entry name" value="YfhD-like"/>
</dbReference>